<evidence type="ECO:0000313" key="1">
    <source>
        <dbReference type="EMBL" id="MPM19007.1"/>
    </source>
</evidence>
<name>A0A644XSV9_9ZZZZ</name>
<sequence>MQIAVPTFLTARDSVWNAEALDLQIEEAVFVIRGEMACAAGKQKGPECVKAIARVEKLLPERTRCCGAKNAETRVDG</sequence>
<comment type="caution">
    <text evidence="1">The sequence shown here is derived from an EMBL/GenBank/DDBJ whole genome shotgun (WGS) entry which is preliminary data.</text>
</comment>
<reference evidence="1" key="1">
    <citation type="submission" date="2019-08" db="EMBL/GenBank/DDBJ databases">
        <authorList>
            <person name="Kucharzyk K."/>
            <person name="Murdoch R.W."/>
            <person name="Higgins S."/>
            <person name="Loffler F."/>
        </authorList>
    </citation>
    <scope>NUCLEOTIDE SEQUENCE</scope>
</reference>
<protein>
    <submittedName>
        <fullName evidence="1">Uncharacterized protein</fullName>
    </submittedName>
</protein>
<gene>
    <name evidence="1" type="ORF">SDC9_65425</name>
</gene>
<accession>A0A644XSV9</accession>
<organism evidence="1">
    <name type="scientific">bioreactor metagenome</name>
    <dbReference type="NCBI Taxonomy" id="1076179"/>
    <lineage>
        <taxon>unclassified sequences</taxon>
        <taxon>metagenomes</taxon>
        <taxon>ecological metagenomes</taxon>
    </lineage>
</organism>
<proteinExistence type="predicted"/>
<dbReference type="AlphaFoldDB" id="A0A644XSV9"/>
<dbReference type="EMBL" id="VSSQ01003093">
    <property type="protein sequence ID" value="MPM19007.1"/>
    <property type="molecule type" value="Genomic_DNA"/>
</dbReference>